<dbReference type="PANTHER" id="PTHR46889">
    <property type="entry name" value="TRANSPOSASE INSF FOR INSERTION SEQUENCE IS3B-RELATED"/>
    <property type="match status" value="1"/>
</dbReference>
<dbReference type="AlphaFoldDB" id="G5JSC5"/>
<dbReference type="InterPro" id="IPR001584">
    <property type="entry name" value="Integrase_cat-core"/>
</dbReference>
<keyword evidence="4" id="KW-1185">Reference proteome</keyword>
<proteinExistence type="predicted"/>
<gene>
    <name evidence="3" type="ORF">STRCR_0903</name>
</gene>
<protein>
    <recommendedName>
        <fullName evidence="2">Integrase catalytic domain-containing protein</fullName>
    </recommendedName>
</protein>
<dbReference type="STRING" id="873449.STRCR_0903"/>
<dbReference type="InterPro" id="IPR025948">
    <property type="entry name" value="HTH-like_dom"/>
</dbReference>
<dbReference type="eggNOG" id="COG2801">
    <property type="taxonomic scope" value="Bacteria"/>
</dbReference>
<dbReference type="Pfam" id="PF00665">
    <property type="entry name" value="rve"/>
    <property type="match status" value="1"/>
</dbReference>
<dbReference type="Pfam" id="PF13333">
    <property type="entry name" value="rve_2"/>
    <property type="match status" value="1"/>
</dbReference>
<dbReference type="InterPro" id="IPR036397">
    <property type="entry name" value="RNaseH_sf"/>
</dbReference>
<sequence>MIEEFALTLLLAILSLSRSTYYYQVKRLSQADKDRDLKEAIQEIYTEHKGRYGYRRIHLELRNQGIQVNHKKVQRLMKELGLKARTRVKRRYNSYKGDVGKKAKNLIRRRFEASQPLKKCYTDVTEFAIPASDQKLYLSPVLDGYNSEIIAYSLSTSPNLQQLKAMLEEAFPDDIYQGAILHSDQGWQYQHAYYHHFLKEHKIIPSMSRKGNSLDNGMMESFFGTLKSEMFYGFEKDFPSIEALKLAISDYIAYYNNKRIKLKLKGLSPVQYRTQSFT</sequence>
<organism evidence="3 4">
    <name type="scientific">Streptococcus criceti HS-6</name>
    <dbReference type="NCBI Taxonomy" id="873449"/>
    <lineage>
        <taxon>Bacteria</taxon>
        <taxon>Bacillati</taxon>
        <taxon>Bacillota</taxon>
        <taxon>Bacilli</taxon>
        <taxon>Lactobacillales</taxon>
        <taxon>Streptococcaceae</taxon>
        <taxon>Streptococcus</taxon>
    </lineage>
</organism>
<dbReference type="Pfam" id="PF13276">
    <property type="entry name" value="HTH_21"/>
    <property type="match status" value="1"/>
</dbReference>
<evidence type="ECO:0000256" key="1">
    <source>
        <dbReference type="ARBA" id="ARBA00002286"/>
    </source>
</evidence>
<dbReference type="Proteomes" id="UP000004322">
    <property type="component" value="Unassembled WGS sequence"/>
</dbReference>
<evidence type="ECO:0000313" key="4">
    <source>
        <dbReference type="Proteomes" id="UP000004322"/>
    </source>
</evidence>
<dbReference type="PANTHER" id="PTHR46889:SF5">
    <property type="entry name" value="INTEGRASE PROTEIN"/>
    <property type="match status" value="1"/>
</dbReference>
<dbReference type="Gene3D" id="3.30.420.10">
    <property type="entry name" value="Ribonuclease H-like superfamily/Ribonuclease H"/>
    <property type="match status" value="1"/>
</dbReference>
<evidence type="ECO:0000259" key="2">
    <source>
        <dbReference type="PROSITE" id="PS50994"/>
    </source>
</evidence>
<dbReference type="InterPro" id="IPR048020">
    <property type="entry name" value="Transpos_IS3"/>
</dbReference>
<reference evidence="3" key="1">
    <citation type="submission" date="2011-07" db="EMBL/GenBank/DDBJ databases">
        <authorList>
            <person name="Stanhope M.J."/>
            <person name="Durkin A.S."/>
            <person name="Hostetler J."/>
            <person name="Kim M."/>
            <person name="Radune D."/>
            <person name="Singh I."/>
            <person name="Town C.D."/>
        </authorList>
    </citation>
    <scope>NUCLEOTIDE SEQUENCE [LARGE SCALE GENOMIC DNA]</scope>
    <source>
        <strain evidence="3">HS-6</strain>
    </source>
</reference>
<dbReference type="EMBL" id="AEUV02000002">
    <property type="protein sequence ID" value="EHI73424.1"/>
    <property type="molecule type" value="Genomic_DNA"/>
</dbReference>
<evidence type="ECO:0000313" key="3">
    <source>
        <dbReference type="EMBL" id="EHI73424.1"/>
    </source>
</evidence>
<comment type="caution">
    <text evidence="3">The sequence shown here is derived from an EMBL/GenBank/DDBJ whole genome shotgun (WGS) entry which is preliminary data.</text>
</comment>
<dbReference type="InterPro" id="IPR012337">
    <property type="entry name" value="RNaseH-like_sf"/>
</dbReference>
<dbReference type="InterPro" id="IPR050900">
    <property type="entry name" value="Transposase_IS3/IS150/IS904"/>
</dbReference>
<dbReference type="SUPFAM" id="SSF53098">
    <property type="entry name" value="Ribonuclease H-like"/>
    <property type="match status" value="1"/>
</dbReference>
<dbReference type="NCBIfam" id="NF033516">
    <property type="entry name" value="transpos_IS3"/>
    <property type="match status" value="1"/>
</dbReference>
<dbReference type="GO" id="GO:0015074">
    <property type="term" value="P:DNA integration"/>
    <property type="evidence" value="ECO:0007669"/>
    <property type="project" value="InterPro"/>
</dbReference>
<dbReference type="GO" id="GO:0003676">
    <property type="term" value="F:nucleic acid binding"/>
    <property type="evidence" value="ECO:0007669"/>
    <property type="project" value="InterPro"/>
</dbReference>
<dbReference type="PROSITE" id="PS50994">
    <property type="entry name" value="INTEGRASE"/>
    <property type="match status" value="1"/>
</dbReference>
<accession>G5JSC5</accession>
<comment type="function">
    <text evidence="1">Involved in the transposition of the insertion sequence.</text>
</comment>
<feature type="domain" description="Integrase catalytic" evidence="2">
    <location>
        <begin position="112"/>
        <end position="277"/>
    </location>
</feature>
<name>G5JSC5_STRCG</name>